<organism evidence="3 4">
    <name type="scientific">Catenuloplanes niger</name>
    <dbReference type="NCBI Taxonomy" id="587534"/>
    <lineage>
        <taxon>Bacteria</taxon>
        <taxon>Bacillati</taxon>
        <taxon>Actinomycetota</taxon>
        <taxon>Actinomycetes</taxon>
        <taxon>Micromonosporales</taxon>
        <taxon>Micromonosporaceae</taxon>
        <taxon>Catenuloplanes</taxon>
    </lineage>
</organism>
<evidence type="ECO:0000256" key="1">
    <source>
        <dbReference type="SAM" id="MobiDB-lite"/>
    </source>
</evidence>
<evidence type="ECO:0000256" key="2">
    <source>
        <dbReference type="SAM" id="SignalP"/>
    </source>
</evidence>
<feature type="region of interest" description="Disordered" evidence="1">
    <location>
        <begin position="25"/>
        <end position="55"/>
    </location>
</feature>
<dbReference type="RefSeq" id="WP_310415193.1">
    <property type="nucleotide sequence ID" value="NZ_JAVDYC010000001.1"/>
</dbReference>
<feature type="compositionally biased region" description="Low complexity" evidence="1">
    <location>
        <begin position="27"/>
        <end position="54"/>
    </location>
</feature>
<dbReference type="EMBL" id="JAVDYC010000001">
    <property type="protein sequence ID" value="MDR7323388.1"/>
    <property type="molecule type" value="Genomic_DNA"/>
</dbReference>
<accession>A0AAE3ZNV3</accession>
<sequence length="135" mass="13776">MSKNMWTVAVAVASLIALGGCGGGEDGAAPAAPETPPVVATSSAAAPEPAVEPSFSEQDRAAYLTALAEIDEGLVANEDRAVRRAEETCADIAAGEITGTALADRVVERLSGGNATIDRAQAEQAIELMKKHICK</sequence>
<dbReference type="PROSITE" id="PS51257">
    <property type="entry name" value="PROKAR_LIPOPROTEIN"/>
    <property type="match status" value="1"/>
</dbReference>
<feature type="signal peptide" evidence="2">
    <location>
        <begin position="1"/>
        <end position="19"/>
    </location>
</feature>
<name>A0AAE3ZNV3_9ACTN</name>
<keyword evidence="2" id="KW-0732">Signal</keyword>
<protein>
    <recommendedName>
        <fullName evidence="5">DUF732 domain-containing protein</fullName>
    </recommendedName>
</protein>
<evidence type="ECO:0000313" key="3">
    <source>
        <dbReference type="EMBL" id="MDR7323388.1"/>
    </source>
</evidence>
<evidence type="ECO:0008006" key="5">
    <source>
        <dbReference type="Google" id="ProtNLM"/>
    </source>
</evidence>
<evidence type="ECO:0000313" key="4">
    <source>
        <dbReference type="Proteomes" id="UP001183629"/>
    </source>
</evidence>
<comment type="caution">
    <text evidence="3">The sequence shown here is derived from an EMBL/GenBank/DDBJ whole genome shotgun (WGS) entry which is preliminary data.</text>
</comment>
<dbReference type="Proteomes" id="UP001183629">
    <property type="component" value="Unassembled WGS sequence"/>
</dbReference>
<feature type="chain" id="PRO_5042058119" description="DUF732 domain-containing protein" evidence="2">
    <location>
        <begin position="20"/>
        <end position="135"/>
    </location>
</feature>
<keyword evidence="4" id="KW-1185">Reference proteome</keyword>
<proteinExistence type="predicted"/>
<gene>
    <name evidence="3" type="ORF">J2S44_003638</name>
</gene>
<dbReference type="AlphaFoldDB" id="A0AAE3ZNV3"/>
<reference evidence="3 4" key="1">
    <citation type="submission" date="2023-07" db="EMBL/GenBank/DDBJ databases">
        <title>Sequencing the genomes of 1000 actinobacteria strains.</title>
        <authorList>
            <person name="Klenk H.-P."/>
        </authorList>
    </citation>
    <scope>NUCLEOTIDE SEQUENCE [LARGE SCALE GENOMIC DNA]</scope>
    <source>
        <strain evidence="3 4">DSM 44711</strain>
    </source>
</reference>